<organism evidence="2">
    <name type="scientific">Tanacetum cinerariifolium</name>
    <name type="common">Dalmatian daisy</name>
    <name type="synonym">Chrysanthemum cinerariifolium</name>
    <dbReference type="NCBI Taxonomy" id="118510"/>
    <lineage>
        <taxon>Eukaryota</taxon>
        <taxon>Viridiplantae</taxon>
        <taxon>Streptophyta</taxon>
        <taxon>Embryophyta</taxon>
        <taxon>Tracheophyta</taxon>
        <taxon>Spermatophyta</taxon>
        <taxon>Magnoliopsida</taxon>
        <taxon>eudicotyledons</taxon>
        <taxon>Gunneridae</taxon>
        <taxon>Pentapetalae</taxon>
        <taxon>asterids</taxon>
        <taxon>campanulids</taxon>
        <taxon>Asterales</taxon>
        <taxon>Asteraceae</taxon>
        <taxon>Asteroideae</taxon>
        <taxon>Anthemideae</taxon>
        <taxon>Anthemidinae</taxon>
        <taxon>Tanacetum</taxon>
    </lineage>
</organism>
<gene>
    <name evidence="2" type="ORF">Tci_576094</name>
</gene>
<dbReference type="EMBL" id="BKCJ010359928">
    <property type="protein sequence ID" value="GFA04122.1"/>
    <property type="molecule type" value="Genomic_DNA"/>
</dbReference>
<accession>A0A699J1D6</accession>
<evidence type="ECO:0000313" key="2">
    <source>
        <dbReference type="EMBL" id="GFA04122.1"/>
    </source>
</evidence>
<name>A0A699J1D6_TANCI</name>
<feature type="region of interest" description="Disordered" evidence="1">
    <location>
        <begin position="1"/>
        <end position="43"/>
    </location>
</feature>
<reference evidence="2" key="1">
    <citation type="journal article" date="2019" name="Sci. Rep.">
        <title>Draft genome of Tanacetum cinerariifolium, the natural source of mosquito coil.</title>
        <authorList>
            <person name="Yamashiro T."/>
            <person name="Shiraishi A."/>
            <person name="Satake H."/>
            <person name="Nakayama K."/>
        </authorList>
    </citation>
    <scope>NUCLEOTIDE SEQUENCE</scope>
</reference>
<protein>
    <submittedName>
        <fullName evidence="2">Uncharacterized protein</fullName>
    </submittedName>
</protein>
<sequence length="184" mass="21531">MDSEAQKSSRKEAQKSSTKRTAESLESDVSKKQKVDENVEPDIDATEELKKCMKIVPDEEDEVLIKATPISSRSPTIINYKIHNEGKKNYFKIIRADVKDRFKKEKPVEDMDNLLLRTLKTMFEHHVKDTIWTYQQGLAKIYPLTRNTLHQLWNDVGLHVDYDAEIAYDILRFIRKQLMEGYTP</sequence>
<evidence type="ECO:0000256" key="1">
    <source>
        <dbReference type="SAM" id="MobiDB-lite"/>
    </source>
</evidence>
<dbReference type="AlphaFoldDB" id="A0A699J1D6"/>
<comment type="caution">
    <text evidence="2">The sequence shown here is derived from an EMBL/GenBank/DDBJ whole genome shotgun (WGS) entry which is preliminary data.</text>
</comment>
<feature type="compositionally biased region" description="Basic and acidic residues" evidence="1">
    <location>
        <begin position="1"/>
        <end position="37"/>
    </location>
</feature>
<proteinExistence type="predicted"/>